<keyword evidence="3" id="KW-1185">Reference proteome</keyword>
<accession>A0A7J0H103</accession>
<name>A0A7J0H103_9ERIC</name>
<sequence>MGRGIQDLSPCQVVLEIRFVRASSMAEAITSKQTRGGEAGTSEGKNDKTRVAVSPIETRFTRVDMTVADLRERLDIGE</sequence>
<feature type="region of interest" description="Disordered" evidence="1">
    <location>
        <begin position="28"/>
        <end position="49"/>
    </location>
</feature>
<comment type="caution">
    <text evidence="2">The sequence shown here is derived from an EMBL/GenBank/DDBJ whole genome shotgun (WGS) entry which is preliminary data.</text>
</comment>
<evidence type="ECO:0000313" key="2">
    <source>
        <dbReference type="EMBL" id="GFZ16769.1"/>
    </source>
</evidence>
<protein>
    <submittedName>
        <fullName evidence="2">Uncharacterized protein</fullName>
    </submittedName>
</protein>
<dbReference type="EMBL" id="BJWL01000026">
    <property type="protein sequence ID" value="GFZ16769.1"/>
    <property type="molecule type" value="Genomic_DNA"/>
</dbReference>
<dbReference type="AlphaFoldDB" id="A0A7J0H103"/>
<evidence type="ECO:0000256" key="1">
    <source>
        <dbReference type="SAM" id="MobiDB-lite"/>
    </source>
</evidence>
<proteinExistence type="predicted"/>
<reference evidence="2 3" key="1">
    <citation type="submission" date="2019-07" db="EMBL/GenBank/DDBJ databases">
        <title>De Novo Assembly of kiwifruit Actinidia rufa.</title>
        <authorList>
            <person name="Sugita-Konishi S."/>
            <person name="Sato K."/>
            <person name="Mori E."/>
            <person name="Abe Y."/>
            <person name="Kisaki G."/>
            <person name="Hamano K."/>
            <person name="Suezawa K."/>
            <person name="Otani M."/>
            <person name="Fukuda T."/>
            <person name="Manabe T."/>
            <person name="Gomi K."/>
            <person name="Tabuchi M."/>
            <person name="Akimitsu K."/>
            <person name="Kataoka I."/>
        </authorList>
    </citation>
    <scope>NUCLEOTIDE SEQUENCE [LARGE SCALE GENOMIC DNA]</scope>
    <source>
        <strain evidence="3">cv. Fuchu</strain>
    </source>
</reference>
<gene>
    <name evidence="2" type="ORF">Acr_26g0000390</name>
</gene>
<organism evidence="2 3">
    <name type="scientific">Actinidia rufa</name>
    <dbReference type="NCBI Taxonomy" id="165716"/>
    <lineage>
        <taxon>Eukaryota</taxon>
        <taxon>Viridiplantae</taxon>
        <taxon>Streptophyta</taxon>
        <taxon>Embryophyta</taxon>
        <taxon>Tracheophyta</taxon>
        <taxon>Spermatophyta</taxon>
        <taxon>Magnoliopsida</taxon>
        <taxon>eudicotyledons</taxon>
        <taxon>Gunneridae</taxon>
        <taxon>Pentapetalae</taxon>
        <taxon>asterids</taxon>
        <taxon>Ericales</taxon>
        <taxon>Actinidiaceae</taxon>
        <taxon>Actinidia</taxon>
    </lineage>
</organism>
<dbReference type="Proteomes" id="UP000585474">
    <property type="component" value="Unassembled WGS sequence"/>
</dbReference>
<evidence type="ECO:0000313" key="3">
    <source>
        <dbReference type="Proteomes" id="UP000585474"/>
    </source>
</evidence>